<feature type="DNA-binding region" description="H-T-H motif" evidence="4">
    <location>
        <begin position="49"/>
        <end position="68"/>
    </location>
</feature>
<dbReference type="InterPro" id="IPR050109">
    <property type="entry name" value="HTH-type_TetR-like_transc_reg"/>
</dbReference>
<dbReference type="PROSITE" id="PS50977">
    <property type="entry name" value="HTH_TETR_2"/>
    <property type="match status" value="1"/>
</dbReference>
<dbReference type="Proteomes" id="UP001374803">
    <property type="component" value="Chromosome"/>
</dbReference>
<reference evidence="7" key="1">
    <citation type="submission" date="2021-12" db="EMBL/GenBank/DDBJ databases">
        <title>Discovery of the Pendulisporaceae a myxobacterial family with distinct sporulation behavior and unique specialized metabolism.</title>
        <authorList>
            <person name="Garcia R."/>
            <person name="Popoff A."/>
            <person name="Bader C.D."/>
            <person name="Loehr J."/>
            <person name="Walesch S."/>
            <person name="Walt C."/>
            <person name="Boldt J."/>
            <person name="Bunk B."/>
            <person name="Haeckl F.J.F.P.J."/>
            <person name="Gunesch A.P."/>
            <person name="Birkelbach J."/>
            <person name="Nuebel U."/>
            <person name="Pietschmann T."/>
            <person name="Bach T."/>
            <person name="Mueller R."/>
        </authorList>
    </citation>
    <scope>NUCLEOTIDE SEQUENCE</scope>
    <source>
        <strain evidence="7">MSr11367</strain>
    </source>
</reference>
<dbReference type="Pfam" id="PF00440">
    <property type="entry name" value="TetR_N"/>
    <property type="match status" value="1"/>
</dbReference>
<dbReference type="PANTHER" id="PTHR30055">
    <property type="entry name" value="HTH-TYPE TRANSCRIPTIONAL REGULATOR RUTR"/>
    <property type="match status" value="1"/>
</dbReference>
<feature type="domain" description="HTH tetR-type" evidence="6">
    <location>
        <begin position="26"/>
        <end position="86"/>
    </location>
</feature>
<name>A0ABZ2L7I1_9BACT</name>
<dbReference type="SUPFAM" id="SSF48498">
    <property type="entry name" value="Tetracyclin repressor-like, C-terminal domain"/>
    <property type="match status" value="1"/>
</dbReference>
<dbReference type="InterPro" id="IPR009057">
    <property type="entry name" value="Homeodomain-like_sf"/>
</dbReference>
<dbReference type="PANTHER" id="PTHR30055:SF234">
    <property type="entry name" value="HTH-TYPE TRANSCRIPTIONAL REGULATOR BETI"/>
    <property type="match status" value="1"/>
</dbReference>
<evidence type="ECO:0000256" key="2">
    <source>
        <dbReference type="ARBA" id="ARBA00023125"/>
    </source>
</evidence>
<keyword evidence="1" id="KW-0805">Transcription regulation</keyword>
<gene>
    <name evidence="7" type="ORF">LVJ94_06450</name>
</gene>
<evidence type="ECO:0000256" key="4">
    <source>
        <dbReference type="PROSITE-ProRule" id="PRU00335"/>
    </source>
</evidence>
<dbReference type="InterPro" id="IPR001647">
    <property type="entry name" value="HTH_TetR"/>
</dbReference>
<keyword evidence="2 4" id="KW-0238">DNA-binding</keyword>
<sequence length="230" mass="24979">MSNDPSPRRRAKARPYASATRTLAKEETRDALIAAALALFAEKGLDAPTIDEICSRAGFSRGAFYDHFGTRDALMVEAMKSRRRATFDGILEALGDSLSVPGLLELLGKLVAAGSFPPKAGVRSPEFLQACRRSQELRTAQFDLLDETRTQLAGVVRRDQQSGGVRPDVDPEALGALLILLEAGVELMADLGWRYDVRNVSNLVAQLVAAERKPIPPSAPLRKRPRRGGS</sequence>
<evidence type="ECO:0000256" key="1">
    <source>
        <dbReference type="ARBA" id="ARBA00023015"/>
    </source>
</evidence>
<evidence type="ECO:0000313" key="7">
    <source>
        <dbReference type="EMBL" id="WXB06874.1"/>
    </source>
</evidence>
<evidence type="ECO:0000313" key="8">
    <source>
        <dbReference type="Proteomes" id="UP001374803"/>
    </source>
</evidence>
<dbReference type="SUPFAM" id="SSF46689">
    <property type="entry name" value="Homeodomain-like"/>
    <property type="match status" value="1"/>
</dbReference>
<proteinExistence type="predicted"/>
<evidence type="ECO:0000259" key="6">
    <source>
        <dbReference type="PROSITE" id="PS50977"/>
    </source>
</evidence>
<dbReference type="PRINTS" id="PR00455">
    <property type="entry name" value="HTHTETR"/>
</dbReference>
<organism evidence="7 8">
    <name type="scientific">Pendulispora rubella</name>
    <dbReference type="NCBI Taxonomy" id="2741070"/>
    <lineage>
        <taxon>Bacteria</taxon>
        <taxon>Pseudomonadati</taxon>
        <taxon>Myxococcota</taxon>
        <taxon>Myxococcia</taxon>
        <taxon>Myxococcales</taxon>
        <taxon>Sorangiineae</taxon>
        <taxon>Pendulisporaceae</taxon>
        <taxon>Pendulispora</taxon>
    </lineage>
</organism>
<feature type="region of interest" description="Disordered" evidence="5">
    <location>
        <begin position="1"/>
        <end position="20"/>
    </location>
</feature>
<dbReference type="Gene3D" id="1.10.357.10">
    <property type="entry name" value="Tetracycline Repressor, domain 2"/>
    <property type="match status" value="1"/>
</dbReference>
<protein>
    <submittedName>
        <fullName evidence="7">TetR/AcrR family transcriptional regulator</fullName>
    </submittedName>
</protein>
<evidence type="ECO:0000256" key="3">
    <source>
        <dbReference type="ARBA" id="ARBA00023163"/>
    </source>
</evidence>
<dbReference type="EMBL" id="CP089983">
    <property type="protein sequence ID" value="WXB06874.1"/>
    <property type="molecule type" value="Genomic_DNA"/>
</dbReference>
<dbReference type="RefSeq" id="WP_394836531.1">
    <property type="nucleotide sequence ID" value="NZ_CP089929.1"/>
</dbReference>
<keyword evidence="8" id="KW-1185">Reference proteome</keyword>
<evidence type="ECO:0000256" key="5">
    <source>
        <dbReference type="SAM" id="MobiDB-lite"/>
    </source>
</evidence>
<keyword evidence="3" id="KW-0804">Transcription</keyword>
<dbReference type="InterPro" id="IPR036271">
    <property type="entry name" value="Tet_transcr_reg_TetR-rel_C_sf"/>
</dbReference>
<accession>A0ABZ2L7I1</accession>